<name>A0A1H2YUV0_9BACL</name>
<protein>
    <submittedName>
        <fullName evidence="6">Threonine kinase</fullName>
    </submittedName>
</protein>
<evidence type="ECO:0000256" key="4">
    <source>
        <dbReference type="ARBA" id="ARBA00022840"/>
    </source>
</evidence>
<dbReference type="InterPro" id="IPR006204">
    <property type="entry name" value="GHMP_kinase_N_dom"/>
</dbReference>
<dbReference type="Proteomes" id="UP000198534">
    <property type="component" value="Unassembled WGS sequence"/>
</dbReference>
<evidence type="ECO:0000313" key="7">
    <source>
        <dbReference type="Proteomes" id="UP000198534"/>
    </source>
</evidence>
<dbReference type="RefSeq" id="WP_245726321.1">
    <property type="nucleotide sequence ID" value="NZ_FNNQ01000010.1"/>
</dbReference>
<dbReference type="PANTHER" id="PTHR43527">
    <property type="entry name" value="4-DIPHOSPHOCYTIDYL-2-C-METHYL-D-ERYTHRITOL KINASE, CHLOROPLASTIC"/>
    <property type="match status" value="1"/>
</dbReference>
<keyword evidence="4" id="KW-0067">ATP-binding</keyword>
<dbReference type="Gene3D" id="3.30.230.10">
    <property type="match status" value="1"/>
</dbReference>
<dbReference type="InterPro" id="IPR020568">
    <property type="entry name" value="Ribosomal_Su5_D2-typ_SF"/>
</dbReference>
<dbReference type="GO" id="GO:0005524">
    <property type="term" value="F:ATP binding"/>
    <property type="evidence" value="ECO:0007669"/>
    <property type="project" value="UniProtKB-KW"/>
</dbReference>
<dbReference type="Pfam" id="PF00288">
    <property type="entry name" value="GHMP_kinases_N"/>
    <property type="match status" value="1"/>
</dbReference>
<keyword evidence="2" id="KW-0547">Nucleotide-binding</keyword>
<evidence type="ECO:0000256" key="2">
    <source>
        <dbReference type="ARBA" id="ARBA00022741"/>
    </source>
</evidence>
<keyword evidence="3 6" id="KW-0418">Kinase</keyword>
<dbReference type="PANTHER" id="PTHR43527:SF1">
    <property type="entry name" value="L-THREONINE KINASE"/>
    <property type="match status" value="1"/>
</dbReference>
<dbReference type="STRING" id="1048340.SAMN05444487_11011"/>
<dbReference type="EMBL" id="FNNQ01000010">
    <property type="protein sequence ID" value="SDX08835.1"/>
    <property type="molecule type" value="Genomic_DNA"/>
</dbReference>
<dbReference type="GO" id="GO:0016301">
    <property type="term" value="F:kinase activity"/>
    <property type="evidence" value="ECO:0007669"/>
    <property type="project" value="UniProtKB-KW"/>
</dbReference>
<gene>
    <name evidence="6" type="ORF">SAMN05444487_11011</name>
</gene>
<dbReference type="SUPFAM" id="SSF54211">
    <property type="entry name" value="Ribosomal protein S5 domain 2-like"/>
    <property type="match status" value="1"/>
</dbReference>
<dbReference type="InterPro" id="IPR012363">
    <property type="entry name" value="PduX"/>
</dbReference>
<proteinExistence type="predicted"/>
<evidence type="ECO:0000256" key="3">
    <source>
        <dbReference type="ARBA" id="ARBA00022777"/>
    </source>
</evidence>
<feature type="domain" description="GHMP kinase N-terminal" evidence="5">
    <location>
        <begin position="80"/>
        <end position="140"/>
    </location>
</feature>
<keyword evidence="7" id="KW-1185">Reference proteome</keyword>
<accession>A0A1H2YUV0</accession>
<dbReference type="AlphaFoldDB" id="A0A1H2YUV0"/>
<dbReference type="InterPro" id="IPR014721">
    <property type="entry name" value="Ribsml_uS5_D2-typ_fold_subgr"/>
</dbReference>
<sequence>MSTLLPSYSEISEHKSFGVGYSFGTFGELLQGVLEDGSDFLVTFPISRYSKATFTTTEDKEDIEVFPPYKTKSLLLTKRLFAYFNISAGGVLRIESELPEGKGLASSSADLVATARAIEQCMNIKISNPLLEQFMAEIEPSDGVMYSGIVSFYHRKVQLHRFLGGIPTVTILGIDEGGEIDTVKYNQLPKVYPLEVKKEYTRLYYQVEDAIEKNDLNMIGRVATQSAILNQCINPKRNLEYIIELSRVHNCLGVVVAHSGTCMGLLLSQKDPFYQEKYDQVYNALSKCSKEIIVSHSLSFESDV</sequence>
<evidence type="ECO:0000259" key="5">
    <source>
        <dbReference type="Pfam" id="PF00288"/>
    </source>
</evidence>
<reference evidence="6 7" key="1">
    <citation type="submission" date="2016-10" db="EMBL/GenBank/DDBJ databases">
        <authorList>
            <person name="de Groot N.N."/>
        </authorList>
    </citation>
    <scope>NUCLEOTIDE SEQUENCE [LARGE SCALE GENOMIC DNA]</scope>
    <source>
        <strain evidence="6 7">DSM 45610</strain>
    </source>
</reference>
<evidence type="ECO:0000256" key="1">
    <source>
        <dbReference type="ARBA" id="ARBA00022679"/>
    </source>
</evidence>
<organism evidence="6 7">
    <name type="scientific">Marininema mesophilum</name>
    <dbReference type="NCBI Taxonomy" id="1048340"/>
    <lineage>
        <taxon>Bacteria</taxon>
        <taxon>Bacillati</taxon>
        <taxon>Bacillota</taxon>
        <taxon>Bacilli</taxon>
        <taxon>Bacillales</taxon>
        <taxon>Thermoactinomycetaceae</taxon>
        <taxon>Marininema</taxon>
    </lineage>
</organism>
<keyword evidence="1" id="KW-0808">Transferase</keyword>
<dbReference type="PIRSF" id="PIRSF033887">
    <property type="entry name" value="PduX"/>
    <property type="match status" value="1"/>
</dbReference>
<evidence type="ECO:0000313" key="6">
    <source>
        <dbReference type="EMBL" id="SDX08835.1"/>
    </source>
</evidence>